<dbReference type="RefSeq" id="WP_012851867.1">
    <property type="nucleotide sequence ID" value="NC_013510.1"/>
</dbReference>
<name>D1AAS3_THECD</name>
<dbReference type="EMBL" id="CP001738">
    <property type="protein sequence ID" value="ACY97083.1"/>
    <property type="molecule type" value="Genomic_DNA"/>
</dbReference>
<reference evidence="1 2" key="1">
    <citation type="journal article" date="2011" name="Stand. Genomic Sci.">
        <title>Complete genome sequence of Thermomonospora curvata type strain (B9).</title>
        <authorList>
            <person name="Chertkov O."/>
            <person name="Sikorski J."/>
            <person name="Nolan M."/>
            <person name="Lapidus A."/>
            <person name="Lucas S."/>
            <person name="Del Rio T.G."/>
            <person name="Tice H."/>
            <person name="Cheng J.F."/>
            <person name="Goodwin L."/>
            <person name="Pitluck S."/>
            <person name="Liolios K."/>
            <person name="Ivanova N."/>
            <person name="Mavromatis K."/>
            <person name="Mikhailova N."/>
            <person name="Ovchinnikova G."/>
            <person name="Pati A."/>
            <person name="Chen A."/>
            <person name="Palaniappan K."/>
            <person name="Djao O.D."/>
            <person name="Land M."/>
            <person name="Hauser L."/>
            <person name="Chang Y.J."/>
            <person name="Jeffries C.D."/>
            <person name="Brettin T."/>
            <person name="Han C."/>
            <person name="Detter J.C."/>
            <person name="Rohde M."/>
            <person name="Goker M."/>
            <person name="Woyke T."/>
            <person name="Bristow J."/>
            <person name="Eisen J.A."/>
            <person name="Markowitz V."/>
            <person name="Hugenholtz P."/>
            <person name="Klenk H.P."/>
            <person name="Kyrpides N.C."/>
        </authorList>
    </citation>
    <scope>NUCLEOTIDE SEQUENCE [LARGE SCALE GENOMIC DNA]</scope>
    <source>
        <strain evidence="2">ATCC 19995 / DSM 43183 / JCM 3096 / KCTC 9072 / NBRC 15933 / NCIMB 10081 / Henssen B9</strain>
    </source>
</reference>
<keyword evidence="2" id="KW-1185">Reference proteome</keyword>
<organism evidence="1 2">
    <name type="scientific">Thermomonospora curvata (strain ATCC 19995 / DSM 43183 / JCM 3096 / KCTC 9072 / NBRC 15933 / NCIMB 10081 / Henssen B9)</name>
    <dbReference type="NCBI Taxonomy" id="471852"/>
    <lineage>
        <taxon>Bacteria</taxon>
        <taxon>Bacillati</taxon>
        <taxon>Actinomycetota</taxon>
        <taxon>Actinomycetes</taxon>
        <taxon>Streptosporangiales</taxon>
        <taxon>Thermomonosporaceae</taxon>
        <taxon>Thermomonospora</taxon>
    </lineage>
</organism>
<dbReference type="HOGENOM" id="CLU_2439790_0_0_11"/>
<gene>
    <name evidence="1" type="ordered locus">Tcur_1507</name>
</gene>
<evidence type="ECO:0000313" key="2">
    <source>
        <dbReference type="Proteomes" id="UP000001918"/>
    </source>
</evidence>
<proteinExistence type="predicted"/>
<dbReference type="KEGG" id="tcu:Tcur_1507"/>
<evidence type="ECO:0000313" key="1">
    <source>
        <dbReference type="EMBL" id="ACY97083.1"/>
    </source>
</evidence>
<sequence>MVEGVESDDFERSEALLSLIKVTKRHLRAGADVPPDYLPLPVVVMADEIRAPYVPQSPAVKLRQDDVAGWVRHALLCAAAWGRLRSHPIA</sequence>
<protein>
    <submittedName>
        <fullName evidence="1">Uncharacterized protein</fullName>
    </submittedName>
</protein>
<accession>D1AAS3</accession>
<dbReference type="Proteomes" id="UP000001918">
    <property type="component" value="Chromosome"/>
</dbReference>
<dbReference type="AlphaFoldDB" id="D1AAS3"/>